<dbReference type="NCBIfam" id="TIGR00521">
    <property type="entry name" value="coaBC_dfp"/>
    <property type="match status" value="1"/>
</dbReference>
<dbReference type="InterPro" id="IPR005252">
    <property type="entry name" value="CoaBC"/>
</dbReference>
<dbReference type="Proteomes" id="UP000001059">
    <property type="component" value="Chromosome"/>
</dbReference>
<dbReference type="GO" id="GO:0004632">
    <property type="term" value="F:phosphopantothenate--cysteine ligase activity"/>
    <property type="evidence" value="ECO:0007669"/>
    <property type="project" value="UniProtKB-UniRule"/>
</dbReference>
<gene>
    <name evidence="3" type="primary">coaBC</name>
    <name evidence="6" type="ordered locus">Mmah_0515</name>
</gene>
<keyword evidence="7" id="KW-1185">Reference proteome</keyword>
<dbReference type="GO" id="GO:0015941">
    <property type="term" value="P:pantothenate catabolic process"/>
    <property type="evidence" value="ECO:0007669"/>
    <property type="project" value="InterPro"/>
</dbReference>
<reference evidence="6 7" key="1">
    <citation type="submission" date="2010-03" db="EMBL/GenBank/DDBJ databases">
        <title>The complete genome of Methanohalophilus mahii DSM 5219.</title>
        <authorList>
            <consortium name="US DOE Joint Genome Institute (JGI-PGF)"/>
            <person name="Lucas S."/>
            <person name="Copeland A."/>
            <person name="Lapidus A."/>
            <person name="Glavina del Rio T."/>
            <person name="Dalin E."/>
            <person name="Tice H."/>
            <person name="Bruce D."/>
            <person name="Goodwin L."/>
            <person name="Pitluck S."/>
            <person name="Kyrpides N."/>
            <person name="Mavromatis K."/>
            <person name="Ivanova N."/>
            <person name="Lykidis A."/>
            <person name="Saunders E."/>
            <person name="Brettin T."/>
            <person name="Detter J.C."/>
            <person name="Han C."/>
            <person name="Land M."/>
            <person name="Hauser L."/>
            <person name="Markowitz V."/>
            <person name="Cheng J.-F."/>
            <person name="Hugenholtz P."/>
            <person name="Woyke T."/>
            <person name="Wu D."/>
            <person name="Spring S."/>
            <person name="Schneider S."/>
            <person name="Schroeder M."/>
            <person name="Klenk H.-P."/>
            <person name="Eisen J.A."/>
        </authorList>
    </citation>
    <scope>NUCLEOTIDE SEQUENCE [LARGE SCALE GENOMIC DNA]</scope>
    <source>
        <strain evidence="7">ATCC 35705 / DSM 5219 / SLP</strain>
    </source>
</reference>
<organism evidence="6 7">
    <name type="scientific">Methanohalophilus mahii (strain ATCC 35705 / DSM 5219 / SLP)</name>
    <dbReference type="NCBI Taxonomy" id="547558"/>
    <lineage>
        <taxon>Archaea</taxon>
        <taxon>Methanobacteriati</taxon>
        <taxon>Methanobacteriota</taxon>
        <taxon>Stenosarchaea group</taxon>
        <taxon>Methanomicrobia</taxon>
        <taxon>Methanosarcinales</taxon>
        <taxon>Methanosarcinaceae</taxon>
        <taxon>Methanohalophilus</taxon>
    </lineage>
</organism>
<feature type="binding site" evidence="3">
    <location>
        <position position="284"/>
    </location>
    <ligand>
        <name>CTP</name>
        <dbReference type="ChEBI" id="CHEBI:37563"/>
    </ligand>
</feature>
<keyword evidence="3" id="KW-0511">Multifunctional enzyme</keyword>
<feature type="domain" description="Flavoprotein" evidence="4">
    <location>
        <begin position="18"/>
        <end position="171"/>
    </location>
</feature>
<dbReference type="EC" id="4.1.1.36" evidence="3"/>
<comment type="similarity">
    <text evidence="3">In the C-terminal section; belongs to the PPC synthetase family.</text>
</comment>
<keyword evidence="1 3" id="KW-0210">Decarboxylase</keyword>
<dbReference type="Gene3D" id="3.40.50.10300">
    <property type="entry name" value="CoaB-like"/>
    <property type="match status" value="1"/>
</dbReference>
<keyword evidence="3" id="KW-0288">FMN</keyword>
<dbReference type="EC" id="6.3.2.5" evidence="3"/>
<dbReference type="GeneID" id="8982656"/>
<dbReference type="HOGENOM" id="CLU_033319_0_3_2"/>
<dbReference type="GO" id="GO:0010181">
    <property type="term" value="F:FMN binding"/>
    <property type="evidence" value="ECO:0007669"/>
    <property type="project" value="UniProtKB-UniRule"/>
</dbReference>
<dbReference type="GO" id="GO:0071513">
    <property type="term" value="C:phosphopantothenoylcysteine decarboxylase complex"/>
    <property type="evidence" value="ECO:0007669"/>
    <property type="project" value="TreeGrafter"/>
</dbReference>
<comment type="pathway">
    <text evidence="3">Cofactor biosynthesis; coenzyme A biosynthesis.</text>
</comment>
<dbReference type="InterPro" id="IPR003382">
    <property type="entry name" value="Flavoprotein"/>
</dbReference>
<dbReference type="GO" id="GO:0004633">
    <property type="term" value="F:phosphopantothenoylcysteine decarboxylase activity"/>
    <property type="evidence" value="ECO:0007669"/>
    <property type="project" value="UniProtKB-UniRule"/>
</dbReference>
<keyword evidence="2 3" id="KW-0456">Lyase</keyword>
<dbReference type="KEGG" id="mmh:Mmah_0515"/>
<dbReference type="RefSeq" id="WP_013036985.1">
    <property type="nucleotide sequence ID" value="NC_014002.1"/>
</dbReference>
<feature type="binding site" evidence="3">
    <location>
        <position position="326"/>
    </location>
    <ligand>
        <name>CTP</name>
        <dbReference type="ChEBI" id="CHEBI:37563"/>
    </ligand>
</feature>
<dbReference type="Pfam" id="PF04127">
    <property type="entry name" value="DFP"/>
    <property type="match status" value="1"/>
</dbReference>
<feature type="binding site" evidence="3">
    <location>
        <position position="293"/>
    </location>
    <ligand>
        <name>CTP</name>
        <dbReference type="ChEBI" id="CHEBI:37563"/>
    </ligand>
</feature>
<dbReference type="PANTHER" id="PTHR14359">
    <property type="entry name" value="HOMO-OLIGOMERIC FLAVIN CONTAINING CYS DECARBOXYLASE FAMILY"/>
    <property type="match status" value="1"/>
</dbReference>
<proteinExistence type="inferred from homology"/>
<dbReference type="PANTHER" id="PTHR14359:SF6">
    <property type="entry name" value="PHOSPHOPANTOTHENOYLCYSTEINE DECARBOXYLASE"/>
    <property type="match status" value="1"/>
</dbReference>
<dbReference type="Gene3D" id="3.40.50.1950">
    <property type="entry name" value="Flavin prenyltransferase-like"/>
    <property type="match status" value="1"/>
</dbReference>
<evidence type="ECO:0000259" key="5">
    <source>
        <dbReference type="Pfam" id="PF04127"/>
    </source>
</evidence>
<comment type="function">
    <text evidence="3">Catalyzes two sequential steps in the biosynthesis of coenzyme A. In the first step cysteine is conjugated to 4'-phosphopantothenate to form 4-phosphopantothenoylcysteine. In the second step the latter compound is decarboxylated to form 4'-phosphopantotheine.</text>
</comment>
<comment type="catalytic activity">
    <reaction evidence="3">
        <text>N-[(R)-4-phosphopantothenoyl]-L-cysteine + H(+) = (R)-4'-phosphopantetheine + CO2</text>
        <dbReference type="Rhea" id="RHEA:16793"/>
        <dbReference type="ChEBI" id="CHEBI:15378"/>
        <dbReference type="ChEBI" id="CHEBI:16526"/>
        <dbReference type="ChEBI" id="CHEBI:59458"/>
        <dbReference type="ChEBI" id="CHEBI:61723"/>
        <dbReference type="EC" id="4.1.1.36"/>
    </reaction>
</comment>
<evidence type="ECO:0000256" key="2">
    <source>
        <dbReference type="ARBA" id="ARBA00023239"/>
    </source>
</evidence>
<keyword evidence="3 6" id="KW-0436">Ligase</keyword>
<evidence type="ECO:0000313" key="7">
    <source>
        <dbReference type="Proteomes" id="UP000001059"/>
    </source>
</evidence>
<dbReference type="GO" id="GO:0015937">
    <property type="term" value="P:coenzyme A biosynthetic process"/>
    <property type="evidence" value="ECO:0007669"/>
    <property type="project" value="UniProtKB-UniRule"/>
</dbReference>
<evidence type="ECO:0000259" key="4">
    <source>
        <dbReference type="Pfam" id="PF02441"/>
    </source>
</evidence>
<accession>D5EA41</accession>
<name>D5EA41_METMS</name>
<dbReference type="InterPro" id="IPR007085">
    <property type="entry name" value="DNA/pantothenate-metab_flavo_C"/>
</dbReference>
<dbReference type="OrthoDB" id="10536at2157"/>
<evidence type="ECO:0000256" key="1">
    <source>
        <dbReference type="ARBA" id="ARBA00022793"/>
    </source>
</evidence>
<dbReference type="InterPro" id="IPR035929">
    <property type="entry name" value="CoaB-like_sf"/>
</dbReference>
<feature type="region of interest" description="Phosphopantothenate--cysteine ligase" evidence="3">
    <location>
        <begin position="197"/>
        <end position="402"/>
    </location>
</feature>
<evidence type="ECO:0000313" key="6">
    <source>
        <dbReference type="EMBL" id="ADE36042.1"/>
    </source>
</evidence>
<sequence length="402" mass="42659">MHSTLWIKGTKSKSLEGKTVVLAVTGSIAAVRVVELARELIRNGANVYAVMSEAATRILHPDALHYATGHEVITDITGGVEHVGMCGLQGMADLLLIAPATANTISKIAMGIDDTPVTTFATTAIGSGVATIVVPAMHQSMYDHPAVNSNLEKLGSYGISLVGPRVEEGIAKIAPNDDIVLAVERELMGKKLAGKKIVLTSGATAEAIDPIRIITNRASGKTGQELAREAFRRGGDVTIIHRNELDADGINEVYAESAASMLDSCMEEIGRGCDVFISSAAISDYTLDSLGSKIKSGQKLILEMHPTEKILPQVRSNYPAIVTVGFKAETGVGEKELVGSATRMLEEYGLDMVVANDVMAGGMGTSENSIYILQDESSASHYSGSKRYLASIIMDRVEQILL</sequence>
<comment type="cofactor">
    <cofactor evidence="3">
        <name>FMN</name>
        <dbReference type="ChEBI" id="CHEBI:58210"/>
    </cofactor>
    <text evidence="3">Binds 1 FMN per subunit.</text>
</comment>
<dbReference type="SUPFAM" id="SSF52507">
    <property type="entry name" value="Homo-oligomeric flavin-containing Cys decarboxylases, HFCD"/>
    <property type="match status" value="1"/>
</dbReference>
<dbReference type="EMBL" id="CP001994">
    <property type="protein sequence ID" value="ADE36042.1"/>
    <property type="molecule type" value="Genomic_DNA"/>
</dbReference>
<dbReference type="UniPathway" id="UPA00241"/>
<comment type="cofactor">
    <cofactor evidence="3">
        <name>Mg(2+)</name>
        <dbReference type="ChEBI" id="CHEBI:18420"/>
    </cofactor>
</comment>
<dbReference type="GO" id="GO:0046872">
    <property type="term" value="F:metal ion binding"/>
    <property type="evidence" value="ECO:0007669"/>
    <property type="project" value="UniProtKB-KW"/>
</dbReference>
<keyword evidence="3" id="KW-0460">Magnesium</keyword>
<dbReference type="STRING" id="547558.Mmah_0515"/>
<dbReference type="AlphaFoldDB" id="D5EA41"/>
<dbReference type="HAMAP" id="MF_02225">
    <property type="entry name" value="CoaBC"/>
    <property type="match status" value="1"/>
</dbReference>
<feature type="domain" description="DNA/pantothenate metabolism flavoprotein C-terminal" evidence="5">
    <location>
        <begin position="192"/>
        <end position="399"/>
    </location>
</feature>
<comment type="caution">
    <text evidence="3">Lacks conserved residue(s) required for the propagation of feature annotation.</text>
</comment>
<dbReference type="Pfam" id="PF02441">
    <property type="entry name" value="Flavoprotein"/>
    <property type="match status" value="1"/>
</dbReference>
<keyword evidence="3" id="KW-0285">Flavoprotein</keyword>
<comment type="catalytic activity">
    <reaction evidence="3">
        <text>(R)-4'-phosphopantothenate + L-cysteine + CTP = N-[(R)-4-phosphopantothenoyl]-L-cysteine + CMP + diphosphate + H(+)</text>
        <dbReference type="Rhea" id="RHEA:19397"/>
        <dbReference type="ChEBI" id="CHEBI:10986"/>
        <dbReference type="ChEBI" id="CHEBI:15378"/>
        <dbReference type="ChEBI" id="CHEBI:33019"/>
        <dbReference type="ChEBI" id="CHEBI:35235"/>
        <dbReference type="ChEBI" id="CHEBI:37563"/>
        <dbReference type="ChEBI" id="CHEBI:59458"/>
        <dbReference type="ChEBI" id="CHEBI:60377"/>
        <dbReference type="EC" id="6.3.2.5"/>
    </reaction>
</comment>
<feature type="region of interest" description="Phosphopantothenoylcysteine decarboxylase" evidence="3">
    <location>
        <begin position="1"/>
        <end position="196"/>
    </location>
</feature>
<keyword evidence="3" id="KW-0479">Metal-binding</keyword>
<dbReference type="SUPFAM" id="SSF102645">
    <property type="entry name" value="CoaB-like"/>
    <property type="match status" value="1"/>
</dbReference>
<comment type="similarity">
    <text evidence="3">In the N-terminal section; belongs to the HFCD (homo-oligomeric flavin containing Cys decarboxylase) superfamily.</text>
</comment>
<protein>
    <recommendedName>
        <fullName evidence="3">Coenzyme A biosynthesis bifunctional protein CoaBC</fullName>
    </recommendedName>
    <alternativeName>
        <fullName evidence="3">DNA/pantothenate metabolism flavoprotein</fullName>
    </alternativeName>
    <alternativeName>
        <fullName evidence="3">Phosphopantothenoylcysteine synthetase/decarboxylase</fullName>
        <shortName evidence="3">PPCS-PPCDC</shortName>
    </alternativeName>
    <domain>
        <recommendedName>
            <fullName evidence="3">Phosphopantothenoylcysteine decarboxylase</fullName>
            <shortName evidence="3">PPC decarboxylase</shortName>
            <shortName evidence="3">PPC-DC</shortName>
            <ecNumber evidence="3">4.1.1.36</ecNumber>
        </recommendedName>
        <alternativeName>
            <fullName evidence="3">CoaC</fullName>
        </alternativeName>
    </domain>
    <domain>
        <recommendedName>
            <fullName evidence="3">Phosphopantothenate--cysteine ligase</fullName>
            <ecNumber evidence="3">6.3.2.5</ecNumber>
        </recommendedName>
        <alternativeName>
            <fullName evidence="3">CoaB</fullName>
        </alternativeName>
        <alternativeName>
            <fullName evidence="3">Phosphopantothenoylcysteine synthetase</fullName>
            <shortName evidence="3">PPC synthetase</shortName>
            <shortName evidence="3">PPC-S</shortName>
        </alternativeName>
    </domain>
</protein>
<evidence type="ECO:0000256" key="3">
    <source>
        <dbReference type="HAMAP-Rule" id="MF_02225"/>
    </source>
</evidence>
<dbReference type="InterPro" id="IPR036551">
    <property type="entry name" value="Flavin_trans-like"/>
</dbReference>